<feature type="domain" description="Arrestin C-terminal-like" evidence="2">
    <location>
        <begin position="611"/>
        <end position="756"/>
    </location>
</feature>
<feature type="region of interest" description="Disordered" evidence="1">
    <location>
        <begin position="1534"/>
        <end position="1613"/>
    </location>
</feature>
<feature type="compositionally biased region" description="Polar residues" evidence="1">
    <location>
        <begin position="1360"/>
        <end position="1372"/>
    </location>
</feature>
<feature type="compositionally biased region" description="Low complexity" evidence="1">
    <location>
        <begin position="1311"/>
        <end position="1328"/>
    </location>
</feature>
<proteinExistence type="predicted"/>
<sequence length="1739" mass="185088">MSTAAAPPAAPAAPVASTAPAFGLRPTHNLSPARANGFPSFSGFTQPVAQKYAPAASSPLKPRPQNRNSAYDDAPSDGDVFSDRLSTGEWEIASPNKDIRHSRSSEWLKRISRSTGNTASTESDDEDEKLRLPADHPRNTGNEVVRSPSGAAKGLTTITSPSNTSLTPRTEDSYAGQFPPPPTMPSGYSPAAVQQQAYANGQAANPSPQRHSAPPPPRPQPWPAQASPKQTSPEVEQSRLSDPLIDPFGVQHSRNSALLAASTGGMVMLPPSGGNYQLGKGPGEEGSKKRRPQSYVPPRTSQASSSHSAQPDFSRATSRPWTNSPSPVEGSASPTTSNSHTREAPKRRGHVRRHSDGDVLLSRQGTLFHPAADEARSAQELEVMLGKPRSRRLSANRLLPAPDAPYEDKVRLEASKKSKARVELDVVLERECVIEGGELRGRLEVVVRGGKRTKDLRVGAGKIRVLGFEEMPGHGSSTVRHIFYQHQYYLPVFQDNANGPRSSLFGSGTDEEGFRLANEGTHAIPFSVPLPLGGGAKGAYSTPGGKGPTIRYVVVASVKLHIPTKNKRAIAHFYRPVVILPYHNPAVALGPLRSPLFAQTTGTLGWALGGEKGRVNLVATLGRQIWVAGQRVWAEITVENNSNKKITKYSAAIIQTVETWGVGVKGGKPTISTARNKISEETVEADFMDVGSGHVTGKGWWTGLEPGESNRWDISVPIPTGYLSIPRSRFIEVSYVLRVTINNNIYVDVPLELINFLSVDPPPMPSDVRRAMNRLPVVTKSPLPAGAAVPIAGPPRENQVYGVDALGISYVRQHVRDDSAGNMSAARTSSTTLHIDNIAGPLATVQSGYAGADLSPRPPSPGSTYSNERGAASAVPSLTRAKQLTAEHRTLSESGHSIDDEERNHVAVEANRREGRQQSLAALEADEDETEWLSTRNSSSTQDANSSGSHEDRSKAADGFHDAENRGEHDDAEESGEKTPVVTPTPAFRSNFLPHISEAEEEDDDMLEEVMSSVNGDNLAGKFYDDDDRDEMSSDLAPQTPTLHRQSPLLDLPSPRLAQDEAPPRRSLEDRLASAVGRPLPASPVTSTSTHGGHLVPPELPAARERERPKSVDYAEPIYIGDLNQEFDHDPGYDADIMSEGHSTVGGLPSPRSFGGRREGMKHSLSLPLASARDAVPLLPSPGSARDIHWGPQFRSVSGVSASNLWVDVEPSVKSPSAMTFGAQSQPNSQPSSWSGHSPNAPQQATMAQGPEVPTESHLHRDHEHRNLSAMATEIQRDNEMRNLAAAAAGDNEDYGSEEELAPPNLTGLRSVFTGSSGNASSSVQSFVTAHSGPAEEDQDMPPLAPASESASSDDHATIESPTIPSAPTYSSTPPVYTLPLPAPPDGTKRSSMTVPDRFRPAPPPAPLSEDSHDSHYAPSMASTAHGSEVLPNIKNKIAALESREDALRKFTVASSIGLEPPTPPAASSATPVSKRRSYTAALGSPRSGALSPRSPGPRQTRSPQFGLDELSDASTSAYVARHVYAESIDMAALSTPTTPTGPKWQHRAAPSWDNSTSEDISSSASKLLSRALSSSSTRTTSTTATDVELALSSPGRSPVIGPRGPRQPGWTKTGVASTALAALAAESYGSDSKGPEPSFSIPRPSYSPSPGQTPTKAPSPLPLINSESASLESVSMMSHGLHPAVTEPLSAQSTGSNSFGNTGWNGGSMRLPPLGGVVGGRSPNWTEMDSDVQKKRIP</sequence>
<feature type="compositionally biased region" description="Basic and acidic residues" evidence="1">
    <location>
        <begin position="97"/>
        <end position="109"/>
    </location>
</feature>
<feature type="region of interest" description="Disordered" evidence="1">
    <location>
        <begin position="1014"/>
        <end position="1111"/>
    </location>
</feature>
<feature type="region of interest" description="Disordered" evidence="1">
    <location>
        <begin position="1288"/>
        <end position="1432"/>
    </location>
</feature>
<evidence type="ECO:0000256" key="1">
    <source>
        <dbReference type="SAM" id="MobiDB-lite"/>
    </source>
</evidence>
<keyword evidence="4" id="KW-1185">Reference proteome</keyword>
<feature type="compositionally biased region" description="Acidic residues" evidence="1">
    <location>
        <begin position="1291"/>
        <end position="1301"/>
    </location>
</feature>
<organism evidence="3 4">
    <name type="scientific">Vanrija albida</name>
    <dbReference type="NCBI Taxonomy" id="181172"/>
    <lineage>
        <taxon>Eukaryota</taxon>
        <taxon>Fungi</taxon>
        <taxon>Dikarya</taxon>
        <taxon>Basidiomycota</taxon>
        <taxon>Agaricomycotina</taxon>
        <taxon>Tremellomycetes</taxon>
        <taxon>Trichosporonales</taxon>
        <taxon>Trichosporonaceae</taxon>
        <taxon>Vanrija</taxon>
    </lineage>
</organism>
<feature type="region of interest" description="Disordered" evidence="1">
    <location>
        <begin position="1"/>
        <end position="249"/>
    </location>
</feature>
<feature type="compositionally biased region" description="Low complexity" evidence="1">
    <location>
        <begin position="1"/>
        <end position="21"/>
    </location>
</feature>
<dbReference type="EMBL" id="JBBXJM010000002">
    <property type="protein sequence ID" value="KAL1411879.1"/>
    <property type="molecule type" value="Genomic_DNA"/>
</dbReference>
<feature type="region of interest" description="Disordered" evidence="1">
    <location>
        <begin position="1217"/>
        <end position="1263"/>
    </location>
</feature>
<feature type="compositionally biased region" description="Polar residues" evidence="1">
    <location>
        <begin position="1666"/>
        <end position="1677"/>
    </location>
</feature>
<dbReference type="SUPFAM" id="SSF81296">
    <property type="entry name" value="E set domains"/>
    <property type="match status" value="1"/>
</dbReference>
<feature type="compositionally biased region" description="Basic and acidic residues" evidence="1">
    <location>
        <begin position="949"/>
        <end position="969"/>
    </location>
</feature>
<dbReference type="Pfam" id="PF02752">
    <property type="entry name" value="Arrestin_C"/>
    <property type="match status" value="1"/>
</dbReference>
<feature type="compositionally biased region" description="Polar residues" evidence="1">
    <location>
        <begin position="1690"/>
        <end position="1703"/>
    </location>
</feature>
<feature type="region of interest" description="Disordered" evidence="1">
    <location>
        <begin position="264"/>
        <end position="358"/>
    </location>
</feature>
<dbReference type="Proteomes" id="UP001565368">
    <property type="component" value="Unassembled WGS sequence"/>
</dbReference>
<feature type="compositionally biased region" description="Basic and acidic residues" evidence="1">
    <location>
        <begin position="1102"/>
        <end position="1111"/>
    </location>
</feature>
<name>A0ABR3QAX6_9TREE</name>
<protein>
    <recommendedName>
        <fullName evidence="2">Arrestin C-terminal-like domain-containing protein</fullName>
    </recommendedName>
</protein>
<evidence type="ECO:0000313" key="4">
    <source>
        <dbReference type="Proteomes" id="UP001565368"/>
    </source>
</evidence>
<feature type="compositionally biased region" description="Low complexity" evidence="1">
    <location>
        <begin position="185"/>
        <end position="212"/>
    </location>
</feature>
<accession>A0ABR3QAX6</accession>
<feature type="compositionally biased region" description="Pro residues" evidence="1">
    <location>
        <begin position="213"/>
        <end position="222"/>
    </location>
</feature>
<reference evidence="3 4" key="1">
    <citation type="submission" date="2023-08" db="EMBL/GenBank/DDBJ databases">
        <title>Annotated Genome Sequence of Vanrija albida AlHP1.</title>
        <authorList>
            <person name="Herzog R."/>
        </authorList>
    </citation>
    <scope>NUCLEOTIDE SEQUENCE [LARGE SCALE GENOMIC DNA]</scope>
    <source>
        <strain evidence="3 4">AlHP1</strain>
    </source>
</reference>
<dbReference type="InterPro" id="IPR014752">
    <property type="entry name" value="Arrestin-like_C"/>
</dbReference>
<feature type="compositionally biased region" description="Polar residues" evidence="1">
    <location>
        <begin position="156"/>
        <end position="168"/>
    </location>
</feature>
<feature type="compositionally biased region" description="Polar residues" evidence="1">
    <location>
        <begin position="1036"/>
        <end position="1045"/>
    </location>
</feature>
<gene>
    <name evidence="3" type="ORF">Q8F55_002861</name>
</gene>
<feature type="compositionally biased region" description="Low complexity" evidence="1">
    <location>
        <begin position="1224"/>
        <end position="1235"/>
    </location>
</feature>
<feature type="compositionally biased region" description="Polar residues" evidence="1">
    <location>
        <begin position="229"/>
        <end position="240"/>
    </location>
</feature>
<feature type="compositionally biased region" description="Polar residues" evidence="1">
    <location>
        <begin position="1236"/>
        <end position="1247"/>
    </location>
</feature>
<dbReference type="InterPro" id="IPR014756">
    <property type="entry name" value="Ig_E-set"/>
</dbReference>
<dbReference type="GeneID" id="95983904"/>
<feature type="compositionally biased region" description="Polar residues" evidence="1">
    <location>
        <begin position="299"/>
        <end position="339"/>
    </location>
</feature>
<evidence type="ECO:0000313" key="3">
    <source>
        <dbReference type="EMBL" id="KAL1411879.1"/>
    </source>
</evidence>
<dbReference type="InterPro" id="IPR011022">
    <property type="entry name" value="Arrestin_C-like"/>
</dbReference>
<feature type="compositionally biased region" description="Basic and acidic residues" evidence="1">
    <location>
        <begin position="128"/>
        <end position="138"/>
    </location>
</feature>
<dbReference type="Gene3D" id="2.60.40.640">
    <property type="match status" value="1"/>
</dbReference>
<feature type="region of interest" description="Disordered" evidence="1">
    <location>
        <begin position="1628"/>
        <end position="1739"/>
    </location>
</feature>
<comment type="caution">
    <text evidence="3">The sequence shown here is derived from an EMBL/GenBank/DDBJ whole genome shotgun (WGS) entry which is preliminary data.</text>
</comment>
<feature type="compositionally biased region" description="Low complexity" evidence="1">
    <location>
        <begin position="1562"/>
        <end position="1586"/>
    </location>
</feature>
<feature type="region of interest" description="Disordered" evidence="1">
    <location>
        <begin position="849"/>
        <end position="875"/>
    </location>
</feature>
<feature type="compositionally biased region" description="Polar residues" evidence="1">
    <location>
        <begin position="932"/>
        <end position="948"/>
    </location>
</feature>
<feature type="region of interest" description="Disordered" evidence="1">
    <location>
        <begin position="1454"/>
        <end position="1511"/>
    </location>
</feature>
<feature type="compositionally biased region" description="Basic and acidic residues" evidence="1">
    <location>
        <begin position="1058"/>
        <end position="1072"/>
    </location>
</feature>
<evidence type="ECO:0000259" key="2">
    <source>
        <dbReference type="SMART" id="SM01017"/>
    </source>
</evidence>
<dbReference type="RefSeq" id="XP_069211823.1">
    <property type="nucleotide sequence ID" value="XM_069351437.1"/>
</dbReference>
<feature type="compositionally biased region" description="Polar residues" evidence="1">
    <location>
        <begin position="1647"/>
        <end position="1657"/>
    </location>
</feature>
<dbReference type="SMART" id="SM01017">
    <property type="entry name" value="Arrestin_C"/>
    <property type="match status" value="1"/>
</dbReference>
<feature type="region of interest" description="Disordered" evidence="1">
    <location>
        <begin position="911"/>
        <end position="990"/>
    </location>
</feature>